<accession>A0A6H1UET8</accession>
<reference evidence="1 2" key="1">
    <citation type="submission" date="2020-04" db="EMBL/GenBank/DDBJ databases">
        <title>Ferrimonas sp. S7 isolated from sea water.</title>
        <authorList>
            <person name="Bae S.S."/>
            <person name="Baek K."/>
        </authorList>
    </citation>
    <scope>NUCLEOTIDE SEQUENCE [LARGE SCALE GENOMIC DNA]</scope>
    <source>
        <strain evidence="1 2">S7</strain>
    </source>
</reference>
<dbReference type="Proteomes" id="UP000501602">
    <property type="component" value="Chromosome"/>
</dbReference>
<proteinExistence type="predicted"/>
<evidence type="ECO:0008006" key="3">
    <source>
        <dbReference type="Google" id="ProtNLM"/>
    </source>
</evidence>
<evidence type="ECO:0000313" key="1">
    <source>
        <dbReference type="EMBL" id="QIZ77110.1"/>
    </source>
</evidence>
<gene>
    <name evidence="1" type="ORF">HER31_09630</name>
</gene>
<organism evidence="1 2">
    <name type="scientific">Ferrimonas lipolytica</name>
    <dbReference type="NCBI Taxonomy" id="2724191"/>
    <lineage>
        <taxon>Bacteria</taxon>
        <taxon>Pseudomonadati</taxon>
        <taxon>Pseudomonadota</taxon>
        <taxon>Gammaproteobacteria</taxon>
        <taxon>Alteromonadales</taxon>
        <taxon>Ferrimonadaceae</taxon>
        <taxon>Ferrimonas</taxon>
    </lineage>
</organism>
<dbReference type="RefSeq" id="WP_168660371.1">
    <property type="nucleotide sequence ID" value="NZ_CP051180.1"/>
</dbReference>
<sequence length="257" mass="29284">MNQQPPQPFPLPARLASRDPLQYFNQPSDSNNQASSLEQALAIYHNNRKGVQIQALLKTFPCAVYLLSESLFATIAMQFIEQRPVAKSLEQVGVGFCRWLALQPQAKPILQDYPFIVALINWECAWHQAYFAPRWNPVCPEQCLQQLSDISSAKLSLPWQLNQGVSVVTSYYAIDEIWSTIRRLLNGKQTQLDIAKQDKQLWLISPTKDSIAVIPIVHQQLSQLQLSRKPWLSRLQPLSADFVAQAIAQQWLVNDYS</sequence>
<dbReference type="KEGG" id="fes:HER31_09630"/>
<protein>
    <recommendedName>
        <fullName evidence="3">DNA-binding domain-containing protein</fullName>
    </recommendedName>
</protein>
<keyword evidence="2" id="KW-1185">Reference proteome</keyword>
<dbReference type="AlphaFoldDB" id="A0A6H1UET8"/>
<name>A0A6H1UET8_9GAMM</name>
<evidence type="ECO:0000313" key="2">
    <source>
        <dbReference type="Proteomes" id="UP000501602"/>
    </source>
</evidence>
<dbReference type="EMBL" id="CP051180">
    <property type="protein sequence ID" value="QIZ77110.1"/>
    <property type="molecule type" value="Genomic_DNA"/>
</dbReference>